<evidence type="ECO:0000256" key="2">
    <source>
        <dbReference type="ARBA" id="ARBA00022801"/>
    </source>
</evidence>
<evidence type="ECO:0000256" key="5">
    <source>
        <dbReference type="SAM" id="SignalP"/>
    </source>
</evidence>
<evidence type="ECO:0008006" key="8">
    <source>
        <dbReference type="Google" id="ProtNLM"/>
    </source>
</evidence>
<dbReference type="Gene3D" id="3.20.20.80">
    <property type="entry name" value="Glycosidases"/>
    <property type="match status" value="1"/>
</dbReference>
<protein>
    <recommendedName>
        <fullName evidence="8">4-hydroxy-7-methoxy-3-oxo-3,4-dihydro-2H-1,4-benzoxazin-2-yl glucosidebeta-D-glucosidase</fullName>
    </recommendedName>
</protein>
<feature type="signal peptide" evidence="5">
    <location>
        <begin position="1"/>
        <end position="23"/>
    </location>
</feature>
<dbReference type="PANTHER" id="PTHR10353:SF29">
    <property type="entry name" value="BETA-GLUCOSIDASE 11"/>
    <property type="match status" value="1"/>
</dbReference>
<reference evidence="6" key="2">
    <citation type="submission" date="2018-05" db="EMBL/GenBank/DDBJ databases">
        <title>OmerRS3 (Oryza meridionalis Reference Sequence Version 3).</title>
        <authorList>
            <person name="Zhang J."/>
            <person name="Kudrna D."/>
            <person name="Lee S."/>
            <person name="Talag J."/>
            <person name="Welchert J."/>
            <person name="Wing R.A."/>
        </authorList>
    </citation>
    <scope>NUCLEOTIDE SEQUENCE [LARGE SCALE GENOMIC DNA]</scope>
    <source>
        <strain evidence="6">cv. OR44</strain>
    </source>
</reference>
<dbReference type="Pfam" id="PF00232">
    <property type="entry name" value="Glyco_hydro_1"/>
    <property type="match status" value="1"/>
</dbReference>
<reference evidence="6" key="1">
    <citation type="submission" date="2015-04" db="UniProtKB">
        <authorList>
            <consortium name="EnsemblPlants"/>
        </authorList>
    </citation>
    <scope>IDENTIFICATION</scope>
</reference>
<evidence type="ECO:0000256" key="1">
    <source>
        <dbReference type="ARBA" id="ARBA00010838"/>
    </source>
</evidence>
<dbReference type="AlphaFoldDB" id="A0A0E0DQM2"/>
<dbReference type="Gramene" id="OMERI05G12200.1">
    <property type="protein sequence ID" value="OMERI05G12200.1"/>
    <property type="gene ID" value="OMERI05G12200"/>
</dbReference>
<evidence type="ECO:0000256" key="3">
    <source>
        <dbReference type="ARBA" id="ARBA00023180"/>
    </source>
</evidence>
<sequence>MAACTSSLVSLLLLLLLLSLVAGEATAEAALNFTRQDFPGDFVFGAGTSAYQYEGATGEDGRTPSIWDTFTHSGRMADNSTGDRAAAGYHKYKD</sequence>
<keyword evidence="2" id="KW-0378">Hydrolase</keyword>
<organism evidence="6">
    <name type="scientific">Oryza meridionalis</name>
    <dbReference type="NCBI Taxonomy" id="40149"/>
    <lineage>
        <taxon>Eukaryota</taxon>
        <taxon>Viridiplantae</taxon>
        <taxon>Streptophyta</taxon>
        <taxon>Embryophyta</taxon>
        <taxon>Tracheophyta</taxon>
        <taxon>Spermatophyta</taxon>
        <taxon>Magnoliopsida</taxon>
        <taxon>Liliopsida</taxon>
        <taxon>Poales</taxon>
        <taxon>Poaceae</taxon>
        <taxon>BOP clade</taxon>
        <taxon>Oryzoideae</taxon>
        <taxon>Oryzeae</taxon>
        <taxon>Oryzinae</taxon>
        <taxon>Oryza</taxon>
    </lineage>
</organism>
<feature type="chain" id="PRO_5002357315" description="4-hydroxy-7-methoxy-3-oxo-3,4-dihydro-2H-1,4-benzoxazin-2-yl glucosidebeta-D-glucosidase" evidence="5">
    <location>
        <begin position="24"/>
        <end position="94"/>
    </location>
</feature>
<keyword evidence="3" id="KW-0325">Glycoprotein</keyword>
<proteinExistence type="inferred from homology"/>
<dbReference type="SUPFAM" id="SSF51445">
    <property type="entry name" value="(Trans)glycosidases"/>
    <property type="match status" value="1"/>
</dbReference>
<dbReference type="PANTHER" id="PTHR10353">
    <property type="entry name" value="GLYCOSYL HYDROLASE"/>
    <property type="match status" value="1"/>
</dbReference>
<dbReference type="EnsemblPlants" id="OMERI05G12200.1">
    <property type="protein sequence ID" value="OMERI05G12200.1"/>
    <property type="gene ID" value="OMERI05G12200"/>
</dbReference>
<evidence type="ECO:0000256" key="4">
    <source>
        <dbReference type="RuleBase" id="RU003690"/>
    </source>
</evidence>
<accession>A0A0E0DQM2</accession>
<dbReference type="Proteomes" id="UP000008021">
    <property type="component" value="Chromosome 5"/>
</dbReference>
<evidence type="ECO:0000313" key="6">
    <source>
        <dbReference type="EnsemblPlants" id="OMERI05G12200.1"/>
    </source>
</evidence>
<dbReference type="InterPro" id="IPR001360">
    <property type="entry name" value="Glyco_hydro_1"/>
</dbReference>
<dbReference type="InterPro" id="IPR033132">
    <property type="entry name" value="GH_1_N_CS"/>
</dbReference>
<dbReference type="GO" id="GO:0033907">
    <property type="term" value="F:beta-D-fucosidase activity"/>
    <property type="evidence" value="ECO:0007669"/>
    <property type="project" value="UniProtKB-ARBA"/>
</dbReference>
<dbReference type="GO" id="GO:0005975">
    <property type="term" value="P:carbohydrate metabolic process"/>
    <property type="evidence" value="ECO:0007669"/>
    <property type="project" value="InterPro"/>
</dbReference>
<dbReference type="HOGENOM" id="CLU_001859_8_2_1"/>
<dbReference type="GO" id="GO:0008422">
    <property type="term" value="F:beta-glucosidase activity"/>
    <property type="evidence" value="ECO:0007669"/>
    <property type="project" value="TreeGrafter"/>
</dbReference>
<comment type="similarity">
    <text evidence="1 4">Belongs to the glycosyl hydrolase 1 family.</text>
</comment>
<name>A0A0E0DQM2_9ORYZ</name>
<dbReference type="InterPro" id="IPR017853">
    <property type="entry name" value="GH"/>
</dbReference>
<dbReference type="GO" id="GO:0004565">
    <property type="term" value="F:beta-galactosidase activity"/>
    <property type="evidence" value="ECO:0007669"/>
    <property type="project" value="UniProtKB-ARBA"/>
</dbReference>
<dbReference type="PROSITE" id="PS00653">
    <property type="entry name" value="GLYCOSYL_HYDROL_F1_2"/>
    <property type="match status" value="1"/>
</dbReference>
<keyword evidence="7" id="KW-1185">Reference proteome</keyword>
<evidence type="ECO:0000313" key="7">
    <source>
        <dbReference type="Proteomes" id="UP000008021"/>
    </source>
</evidence>
<dbReference type="STRING" id="40149.A0A0E0DQM2"/>
<keyword evidence="5" id="KW-0732">Signal</keyword>